<sequence>MDSTTPFKLRNDFFTHHKFHPKKKSDPDPLIIVFYELFKKIGWTMFRFGSLFLVGSYVICFTCLLGFIISIILFPFYFRLFSKNRPNEKSLPLYPIIQHFYRYVCLYILLIVVFIFHCILASFLHSDRYDMFFPYFFITTITSPVFNILLIILAVQRFTIYFLPNYEIGFGQKTWTAAIFILYLIVILINGGLVIAKIEWTAENFTVWSAEKLEIDGGIVVSLDEMYIQFSFFLEALSVISTFIYIPIFISVTNKVNIASVISSKPELYIFFQALSINLLKLPTIYLIVHLFILRYDSIGELREVFVLQNASNFFTVPFVTELTYILCNKRNVKAVISFVNPWNLFCRNCRRNYAVGPTERETTI</sequence>
<feature type="transmembrane region" description="Helical" evidence="1">
    <location>
        <begin position="175"/>
        <end position="196"/>
    </location>
</feature>
<feature type="transmembrane region" description="Helical" evidence="1">
    <location>
        <begin position="270"/>
        <end position="294"/>
    </location>
</feature>
<dbReference type="HOGENOM" id="CLU_056063_0_0_1"/>
<evidence type="ECO:0000313" key="3">
    <source>
        <dbReference type="Proteomes" id="UP000008281"/>
    </source>
</evidence>
<dbReference type="InParanoid" id="E3MIX8"/>
<feature type="transmembrane region" description="Helical" evidence="1">
    <location>
        <begin position="132"/>
        <end position="155"/>
    </location>
</feature>
<organism evidence="3">
    <name type="scientific">Caenorhabditis remanei</name>
    <name type="common">Caenorhabditis vulgaris</name>
    <dbReference type="NCBI Taxonomy" id="31234"/>
    <lineage>
        <taxon>Eukaryota</taxon>
        <taxon>Metazoa</taxon>
        <taxon>Ecdysozoa</taxon>
        <taxon>Nematoda</taxon>
        <taxon>Chromadorea</taxon>
        <taxon>Rhabditida</taxon>
        <taxon>Rhabditina</taxon>
        <taxon>Rhabditomorpha</taxon>
        <taxon>Rhabditoidea</taxon>
        <taxon>Rhabditidae</taxon>
        <taxon>Peloderinae</taxon>
        <taxon>Caenorhabditis</taxon>
    </lineage>
</organism>
<reference evidence="2" key="1">
    <citation type="submission" date="2007-07" db="EMBL/GenBank/DDBJ databases">
        <title>PCAP assembly of the Caenorhabditis remanei genome.</title>
        <authorList>
            <consortium name="The Caenorhabditis remanei Sequencing Consortium"/>
            <person name="Wilson R.K."/>
        </authorList>
    </citation>
    <scope>NUCLEOTIDE SEQUENCE [LARGE SCALE GENOMIC DNA]</scope>
    <source>
        <strain evidence="2">PB4641</strain>
    </source>
</reference>
<feature type="transmembrane region" description="Helical" evidence="1">
    <location>
        <begin position="48"/>
        <end position="80"/>
    </location>
</feature>
<dbReference type="AlphaFoldDB" id="E3MIX8"/>
<accession>E3MIX8</accession>
<keyword evidence="1" id="KW-0472">Membrane</keyword>
<keyword evidence="1" id="KW-0812">Transmembrane</keyword>
<gene>
    <name evidence="2" type="primary">Cre-srz-6</name>
    <name evidence="2" type="ORF">CRE_09571</name>
</gene>
<dbReference type="eggNOG" id="ENOG502THRA">
    <property type="taxonomic scope" value="Eukaryota"/>
</dbReference>
<protein>
    <submittedName>
        <fullName evidence="2">CRE-SRZ-6 protein</fullName>
    </submittedName>
</protein>
<feature type="transmembrane region" description="Helical" evidence="1">
    <location>
        <begin position="100"/>
        <end position="120"/>
    </location>
</feature>
<keyword evidence="3" id="KW-1185">Reference proteome</keyword>
<evidence type="ECO:0000256" key="1">
    <source>
        <dbReference type="SAM" id="Phobius"/>
    </source>
</evidence>
<evidence type="ECO:0000313" key="2">
    <source>
        <dbReference type="EMBL" id="EFP03463.1"/>
    </source>
</evidence>
<name>E3MIX8_CAERE</name>
<dbReference type="EMBL" id="DS268449">
    <property type="protein sequence ID" value="EFP03463.1"/>
    <property type="molecule type" value="Genomic_DNA"/>
</dbReference>
<dbReference type="Pfam" id="PF10325">
    <property type="entry name" value="7TM_GPCR_Srz"/>
    <property type="match status" value="1"/>
</dbReference>
<feature type="transmembrane region" description="Helical" evidence="1">
    <location>
        <begin position="232"/>
        <end position="250"/>
    </location>
</feature>
<dbReference type="Proteomes" id="UP000008281">
    <property type="component" value="Unassembled WGS sequence"/>
</dbReference>
<dbReference type="PANTHER" id="PTHR31720:SF12">
    <property type="entry name" value="SERPENTINE RECEPTOR, CLASS T-RELATED"/>
    <property type="match status" value="1"/>
</dbReference>
<dbReference type="OMA" id="YIRYQAV"/>
<dbReference type="OrthoDB" id="5875377at2759"/>
<dbReference type="PANTHER" id="PTHR31720">
    <property type="entry name" value="SERPENTINE RECEPTOR, CLASS Z-RELATED"/>
    <property type="match status" value="1"/>
</dbReference>
<proteinExistence type="predicted"/>
<keyword evidence="1" id="KW-1133">Transmembrane helix</keyword>
<dbReference type="InterPro" id="IPR018817">
    <property type="entry name" value="7TM_GPCR_serpentine_rcpt_Srz"/>
</dbReference>